<protein>
    <submittedName>
        <fullName evidence="2">Uncharacterized protein</fullName>
    </submittedName>
</protein>
<comment type="caution">
    <text evidence="2">The sequence shown here is derived from an EMBL/GenBank/DDBJ whole genome shotgun (WGS) entry which is preliminary data.</text>
</comment>
<dbReference type="Gene3D" id="3.40.50.300">
    <property type="entry name" value="P-loop containing nucleotide triphosphate hydrolases"/>
    <property type="match status" value="1"/>
</dbReference>
<name>A0ABR2GT50_9EUKA</name>
<proteinExistence type="predicted"/>
<accession>A0ABR2GT50</accession>
<gene>
    <name evidence="2" type="ORF">M9Y10_037153</name>
</gene>
<dbReference type="EMBL" id="JAPFFF010000062">
    <property type="protein sequence ID" value="KAK8837100.1"/>
    <property type="molecule type" value="Genomic_DNA"/>
</dbReference>
<feature type="region of interest" description="Disordered" evidence="1">
    <location>
        <begin position="1265"/>
        <end position="1285"/>
    </location>
</feature>
<dbReference type="Proteomes" id="UP001470230">
    <property type="component" value="Unassembled WGS sequence"/>
</dbReference>
<dbReference type="InterPro" id="IPR027417">
    <property type="entry name" value="P-loop_NTPase"/>
</dbReference>
<evidence type="ECO:0000313" key="3">
    <source>
        <dbReference type="Proteomes" id="UP001470230"/>
    </source>
</evidence>
<keyword evidence="3" id="KW-1185">Reference proteome</keyword>
<evidence type="ECO:0000256" key="1">
    <source>
        <dbReference type="SAM" id="MobiDB-lite"/>
    </source>
</evidence>
<dbReference type="SUPFAM" id="SSF52540">
    <property type="entry name" value="P-loop containing nucleoside triphosphate hydrolases"/>
    <property type="match status" value="1"/>
</dbReference>
<evidence type="ECO:0000313" key="2">
    <source>
        <dbReference type="EMBL" id="KAK8837100.1"/>
    </source>
</evidence>
<organism evidence="2 3">
    <name type="scientific">Tritrichomonas musculus</name>
    <dbReference type="NCBI Taxonomy" id="1915356"/>
    <lineage>
        <taxon>Eukaryota</taxon>
        <taxon>Metamonada</taxon>
        <taxon>Parabasalia</taxon>
        <taxon>Tritrichomonadida</taxon>
        <taxon>Tritrichomonadidae</taxon>
        <taxon>Tritrichomonas</taxon>
    </lineage>
</organism>
<sequence>MEDLKSTLNEKIKKINDGYWTIHRNDFFVEIEIQNGYFKEISQSELESISKQINCFKKHKISKSTKKTFKKFLEIYTNIKVCCRIVGYFDSFGITKFNYISRKLYDSIFDIFLPIAKDFKSNDQKEKYLIGEFQNYAFKNIGKIIQTVQDPYTQLLPYIIGAFGEPIHEEVFEKEFKLFLDKQPSDVIFDLRNLGCSFCQYFSDIKISDLCKTIYPKDEQIYEQITKFNDKESSSFIDRIRSNFNKSNLLFLKVSKPVHCFHCIKSIWRILSHYKCQIFLNQKTVIFCDKSETFSKQLYSIANEGQSNLTFFIVHPEFLDEKDHMTLVEFINERMKNIHSKLCSNIIVISSTDYRQSCIQNSKLFDDIEIKIGKDLLDCLYELSHPDPPDQNFYRLYFSQKAGEGKTLRILNDFEKVKEKLSDKDKLKCELKSFFIDASMTNLPKLEKNDRFVHYDISSELFESNYKLFDDLWKLSIMNFQLNPDGTPSNAPKEIFFEVPALTKDQYRGSGFIEKTDFPIYVNEYHQVSFAKKDDIQLPEKVRTFCEKLFERNITVTIDLLQTAAHMFYPDFEFKEENFIPRLLNSVNVYLEEFCDHLSDDDEKSLPIFLLLIRTNFHIWNMESIFENQKQPKSFIIISCQNLFSSNPNFDKLSLLCFSSNDEHIEWDTSCLKGHIRDSIKKIDDSTLFSNDFFKGLLECNEIDVFSNQNNYDDNQAYFFDIIRTCFYMKDDKKSAYMQITDGIILNHLNYSAMHDQFDSYWTNIYDGREFYEANQKAVEFHKWSPLIETFHNILVRYNDQMSEITSKLTDNKTVKKISSTQLTVTFVKRFISMLIRIFLKQPFILDGLTGVGKTLSIELLKALTDAALLNRKKNSDFKWSFHQINCFEVNTIDRVTRRIVEELNSSKQEGLNHIFFFDELNTSPLANFVVNEMSNHNIMKTLIQNNPDQRIFRDKSIVFIATMNPYLKISKFTRNMTSYGLQQEFQNSQSTKFYLLNDSSKNYSFACDDPDQNILLYNVKEIYESSKYFIIRADPEIFFFSEEDQKENSEYFTSEERKTVYNIICNYMNIFQYKYKCEDDLRFVIGQKKLITDIIFSLLSKSFIAIRELTQMKSILSYRDAKRCMQLFNHFIIKFNIVLKREEVEIDDIFIHKIIPWSIVLSIMISIVFRFSDKLEIETSDGFLSFSNEEEEEILKRFEKYDVDINFSKDRRYVTLDIRSVLMKILNSSDWNGPIMKPNKDEWMNIVISYAWLKCTKYINYKKEDDDDDEEEEEEEEDDDENSPVLKTNSLMINLLAISACYSASKKEFDSTFPCILNGFPGSSKSTAIRLFTNYKYLKHNESFCIKNYLSTRIFKPSGLKSNYEECAAALMSSGNSLVFCTIDGFGLEFLNNSKNLAFLHSYLEEGVQMMSSENEGKTQTVPVLSLISSNYPIDYSSMNRSIFICSDLPNDEDISEAAALFNAELKKPLITEKRINDFKEKFFEDNDFFKWKTDIVHKNKNRYIDILSRLWKLTKDGQRPKIISIKYLYKILTLINSNDQNIEGLNLWLSASLSLHPNDSIVILKKFLGDLKGDYDNAKNLYSLVNDQIRNSSFHSIIQKDFILRTHNYECLDFIKELIKKAVQEDKEKEEDETKVDFLTIFPSDFMNSQLNTVNGFIGKIISLFKKIHYTHYVLIVGNTPIIDAIFDLIIGKPIINYNGYSIQLFNECPSNVHFIFILNDSDFDNLSFKHTFPTQILYELNQIYLDYNYNDEYGIINNYQKSHLQNKIYSVPYVSFIHDYFGYFVHNLKDIPEIKDRNTFAIVFATKDVEKTDFGKDVLYEKLELDESEYDIKWEKKIILLTIPPKLKKFVIANRNLERLQNEAKDKNYEIICYWSDEYDKLYSFVQKKQIQFPLPMEYMKEQLCYDGTINNLINDKAKDGDTFCAIVLTMSPISEEINFDLVSAKGIKQEDTKVLFDKFIQNGNDLIEIIENTDQKNILIRSDHFQVEHDLLLREQLEKVEEKSNLIIIYHLENNAVPEGLNSTGKWPVYWIESTTTSLLSKYKMPDIANCILFKDVYKELCENLFVDMLNQVYDELVIAYYIPIDHDKIRPILTEVYECSSAHFHPMREVFRDLFYQISGKKKNDSFVDVHIKRQFFGAILDQIPFLVTFVRMLILNAATINENDIDKTLIFIDKFFDYNIESLLDISEIQTRKYIQAARDKLYFPELILPQVFSLYNSYVKKEDLQLQKIDKTIFKIFNDLQSNKSSNNIRRFLSTYLIDYLSESPYFLLDFDYMEGFNQVILDEMKFEEKEANKEKDEEKKDDKKEPFRAVILTLTPMMDEIVFDDENLQCNIQEDNTEILYDSSIRSTEDLEKRIRSTSKENIIIRSNKFRKEHDDLLRNYLEQSEDKKRLNLFIIYSLRLNRVPEGLSETEKWKVFWIESITRSFLPNRESPNKI</sequence>
<feature type="compositionally biased region" description="Acidic residues" evidence="1">
    <location>
        <begin position="1266"/>
        <end position="1283"/>
    </location>
</feature>
<reference evidence="2 3" key="1">
    <citation type="submission" date="2024-04" db="EMBL/GenBank/DDBJ databases">
        <title>Tritrichomonas musculus Genome.</title>
        <authorList>
            <person name="Alves-Ferreira E."/>
            <person name="Grigg M."/>
            <person name="Lorenzi H."/>
            <person name="Galac M."/>
        </authorList>
    </citation>
    <scope>NUCLEOTIDE SEQUENCE [LARGE SCALE GENOMIC DNA]</scope>
    <source>
        <strain evidence="2 3">EAF2021</strain>
    </source>
</reference>